<dbReference type="Gene3D" id="3.30.70.60">
    <property type="match status" value="1"/>
</dbReference>
<dbReference type="InterPro" id="IPR014717">
    <property type="entry name" value="Transl_elong_EF1B/ribsomal_bS6"/>
</dbReference>
<reference evidence="1" key="1">
    <citation type="journal article" date="2020" name="mSystems">
        <title>Genome- and Community-Level Interaction Insights into Carbon Utilization and Element Cycling Functions of Hydrothermarchaeota in Hydrothermal Sediment.</title>
        <authorList>
            <person name="Zhou Z."/>
            <person name="Liu Y."/>
            <person name="Xu W."/>
            <person name="Pan J."/>
            <person name="Luo Z.H."/>
            <person name="Li M."/>
        </authorList>
    </citation>
    <scope>NUCLEOTIDE SEQUENCE [LARGE SCALE GENOMIC DNA]</scope>
    <source>
        <strain evidence="1">SpSt-381</strain>
    </source>
</reference>
<name>A0A832I6U6_UNCEI</name>
<evidence type="ECO:0008006" key="2">
    <source>
        <dbReference type="Google" id="ProtNLM"/>
    </source>
</evidence>
<accession>A0A832I6U6</accession>
<protein>
    <recommendedName>
        <fullName evidence="2">Type II secretion system protein M</fullName>
    </recommendedName>
</protein>
<gene>
    <name evidence="1" type="ORF">ENR23_14470</name>
</gene>
<comment type="caution">
    <text evidence="1">The sequence shown here is derived from an EMBL/GenBank/DDBJ whole genome shotgun (WGS) entry which is preliminary data.</text>
</comment>
<dbReference type="EMBL" id="DSQF01000030">
    <property type="protein sequence ID" value="HGZ44584.1"/>
    <property type="molecule type" value="Genomic_DNA"/>
</dbReference>
<proteinExistence type="predicted"/>
<dbReference type="AlphaFoldDB" id="A0A832I6U6"/>
<organism evidence="1">
    <name type="scientific">Eiseniibacteriota bacterium</name>
    <dbReference type="NCBI Taxonomy" id="2212470"/>
    <lineage>
        <taxon>Bacteria</taxon>
        <taxon>Candidatus Eiseniibacteriota</taxon>
    </lineage>
</organism>
<sequence length="195" mass="20422">MNPILAAALRREARPLAALAVMLALAVVHGALFAPLAARHERVLRAAGRAENALAPGAGSPLPPRVYAVVQENRIPAAEALALGNSGQLQVATLEELTAFAERAGLRVTLAEPGPVTQLPTAVEVRVRLRARGSYAEVLAFFDLALASGRLYALERYTLQEAGGGQLQIELHAVSLRLKEPAPPPMTPAAPGGAR</sequence>
<evidence type="ECO:0000313" key="1">
    <source>
        <dbReference type="EMBL" id="HGZ44584.1"/>
    </source>
</evidence>